<evidence type="ECO:0000256" key="10">
    <source>
        <dbReference type="ARBA" id="ARBA00022763"/>
    </source>
</evidence>
<dbReference type="Proteomes" id="UP000694920">
    <property type="component" value="Unplaced"/>
</dbReference>
<evidence type="ECO:0000256" key="12">
    <source>
        <dbReference type="ARBA" id="ARBA00022842"/>
    </source>
</evidence>
<evidence type="ECO:0000256" key="6">
    <source>
        <dbReference type="ARBA" id="ARBA00022598"/>
    </source>
</evidence>
<dbReference type="Gene3D" id="2.40.50.140">
    <property type="entry name" value="Nucleic acid-binding proteins"/>
    <property type="match status" value="1"/>
</dbReference>
<dbReference type="SUPFAM" id="SSF50249">
    <property type="entry name" value="Nucleic acid-binding proteins"/>
    <property type="match status" value="1"/>
</dbReference>
<dbReference type="InterPro" id="IPR012309">
    <property type="entry name" value="DNA_ligase_ATP-dep_C"/>
</dbReference>
<dbReference type="SUPFAM" id="SSF52113">
    <property type="entry name" value="BRCT domain"/>
    <property type="match status" value="2"/>
</dbReference>
<dbReference type="Pfam" id="PF11411">
    <property type="entry name" value="DNA_ligase_IV"/>
    <property type="match status" value="1"/>
</dbReference>
<sequence>MQLSETTIAPKKMSATLASKIEFKTLCQLFEKISKAEPSKKFHELQSFISQCRVIGSKMKNTNPDADISLFPILRLLLPQLDRERSPYGLKQSILGNLLVKVFCLGKGSAVARQIVHYKAPSTQKTVIGDFAEKVYHVLRSYFGEHSDSLSVEQINAALDRIVDKNKDTEFQKLARELSAEEFKWMIRIVLKDVRLGMGHKKIFAAYHPDANDLFDVTSNVREICDKLIDPKMRMRHDIKIFAHFKPMLCERCPIENIGKFFQGSQQSYYLEMKFDGERSQLHMKDGNFKYFTRNGFDITSNECFGESKSSGGFLSSKIANLLKSDCHSIILDGELMGWHKEDKKFGSKGMNYDVKKLTRNTVHQPCFVAFDIVMYNDELLVDMPLRERLKLLEQAFKEEEGILIRSKTTIVSTSEEVLNFFNKSMDHDEEGIVLKKCEGTYKPIREGSGCYKIKTEYSENLIQDIDLVILGGYYGDGKCRGTVTSFLAGVASPALTEDKEPSEFYAVVRVSSGIKDVELEEMLQKLKNNWTKDCPMGIIGPKSQPPDLWIHPRNSLILQIRASEMTQTVYYPLGYSLRFPRVVKIRNDKPWYSACSVTELKSLVKDTGAVQKLSKRHVTSDDVDEVPITKIPRTRKSYPPTVAKQFTGIRASEVVRLTRLFYNKEFCVINGNDKHTKEDIERLLLEHGATVVQNERGEKTFCVLVGNPKTFKAKNLIKYGHYDVATLDWLFRATKKENWASLQDWYPWELLSIRKATKHRLEKLYDEYYDSYTQDADEESLTRSLEKAEEAVAGMEFTLEQVKRMDRALFENGISPISPLRGIVGYFDDTRSSAKFLFRFMAGIIQTQIDDSVTHVFVSKNNFVSYDRYRCINKTRQTPLILVDEEWIGNCFRDRTLIPLDETYLIDRNI</sequence>
<evidence type="ECO:0000256" key="16">
    <source>
        <dbReference type="ARBA" id="ARBA00030676"/>
    </source>
</evidence>
<dbReference type="GO" id="GO:0046872">
    <property type="term" value="F:metal ion binding"/>
    <property type="evidence" value="ECO:0007669"/>
    <property type="project" value="UniProtKB-KW"/>
</dbReference>
<organism evidence="22 23">
    <name type="scientific">Cephus cinctus</name>
    <name type="common">Wheat stem sawfly</name>
    <dbReference type="NCBI Taxonomy" id="211228"/>
    <lineage>
        <taxon>Eukaryota</taxon>
        <taxon>Metazoa</taxon>
        <taxon>Ecdysozoa</taxon>
        <taxon>Arthropoda</taxon>
        <taxon>Hexapoda</taxon>
        <taxon>Insecta</taxon>
        <taxon>Pterygota</taxon>
        <taxon>Neoptera</taxon>
        <taxon>Endopterygota</taxon>
        <taxon>Hymenoptera</taxon>
        <taxon>Cephoidea</taxon>
        <taxon>Cephidae</taxon>
        <taxon>Cephus</taxon>
    </lineage>
</organism>
<dbReference type="GO" id="GO:0006303">
    <property type="term" value="P:double-strand break repair via nonhomologous end joining"/>
    <property type="evidence" value="ECO:0007669"/>
    <property type="project" value="TreeGrafter"/>
</dbReference>
<dbReference type="InterPro" id="IPR012308">
    <property type="entry name" value="DNA_ligase_ATP-dep_N"/>
</dbReference>
<dbReference type="Pfam" id="PF01068">
    <property type="entry name" value="DNA_ligase_A_M"/>
    <property type="match status" value="1"/>
</dbReference>
<dbReference type="InterPro" id="IPR021536">
    <property type="entry name" value="DNA_ligase_IV_dom"/>
</dbReference>
<dbReference type="Gene3D" id="1.10.3260.10">
    <property type="entry name" value="DNA ligase, ATP-dependent, N-terminal domain"/>
    <property type="match status" value="1"/>
</dbReference>
<keyword evidence="9" id="KW-0547">Nucleotide-binding</keyword>
<dbReference type="InterPro" id="IPR012310">
    <property type="entry name" value="DNA_ligase_ATP-dep_cent"/>
</dbReference>
<comment type="catalytic activity">
    <reaction evidence="18">
        <text>ATP + (deoxyribonucleotide)n-3'-hydroxyl + 5'-phospho-(deoxyribonucleotide)m = (deoxyribonucleotide)n+m + AMP + diphosphate.</text>
        <dbReference type="EC" id="6.5.1.1"/>
    </reaction>
</comment>
<dbReference type="Gene3D" id="3.30.470.30">
    <property type="entry name" value="DNA ligase/mRNA capping enzyme"/>
    <property type="match status" value="1"/>
</dbReference>
<gene>
    <name evidence="23" type="primary">LOC107262954</name>
</gene>
<dbReference type="GO" id="GO:0003677">
    <property type="term" value="F:DNA binding"/>
    <property type="evidence" value="ECO:0007669"/>
    <property type="project" value="InterPro"/>
</dbReference>
<keyword evidence="6 23" id="KW-0436">Ligase</keyword>
<keyword evidence="8" id="KW-0677">Repeat</keyword>
<dbReference type="Gene3D" id="3.40.50.10190">
    <property type="entry name" value="BRCT domain"/>
    <property type="match status" value="2"/>
</dbReference>
<dbReference type="SMART" id="SM00292">
    <property type="entry name" value="BRCT"/>
    <property type="match status" value="2"/>
</dbReference>
<dbReference type="SUPFAM" id="SSF56091">
    <property type="entry name" value="DNA ligase/mRNA capping enzyme, catalytic domain"/>
    <property type="match status" value="1"/>
</dbReference>
<dbReference type="NCBIfam" id="TIGR00574">
    <property type="entry name" value="dnl1"/>
    <property type="match status" value="1"/>
</dbReference>
<evidence type="ECO:0000256" key="4">
    <source>
        <dbReference type="ARBA" id="ARBA00012727"/>
    </source>
</evidence>
<proteinExistence type="inferred from homology"/>
<dbReference type="GO" id="GO:0003910">
    <property type="term" value="F:DNA ligase (ATP) activity"/>
    <property type="evidence" value="ECO:0007669"/>
    <property type="project" value="UniProtKB-EC"/>
</dbReference>
<evidence type="ECO:0000256" key="19">
    <source>
        <dbReference type="RuleBase" id="RU004196"/>
    </source>
</evidence>
<feature type="domain" description="BRCT" evidence="21">
    <location>
        <begin position="816"/>
        <end position="906"/>
    </location>
</feature>
<dbReference type="EC" id="6.5.1.1" evidence="4"/>
<evidence type="ECO:0000256" key="11">
    <source>
        <dbReference type="ARBA" id="ARBA00022840"/>
    </source>
</evidence>
<evidence type="ECO:0000256" key="18">
    <source>
        <dbReference type="ARBA" id="ARBA00034003"/>
    </source>
</evidence>
<evidence type="ECO:0000256" key="8">
    <source>
        <dbReference type="ARBA" id="ARBA00022737"/>
    </source>
</evidence>
<dbReference type="PROSITE" id="PS50160">
    <property type="entry name" value="DNA_LIGASE_A3"/>
    <property type="match status" value="1"/>
</dbReference>
<evidence type="ECO:0000256" key="17">
    <source>
        <dbReference type="ARBA" id="ARBA00031942"/>
    </source>
</evidence>
<evidence type="ECO:0000313" key="22">
    <source>
        <dbReference type="Proteomes" id="UP000694920"/>
    </source>
</evidence>
<evidence type="ECO:0000313" key="23">
    <source>
        <dbReference type="RefSeq" id="XP_024936019.1"/>
    </source>
</evidence>
<dbReference type="Pfam" id="PF00533">
    <property type="entry name" value="BRCT"/>
    <property type="match status" value="1"/>
</dbReference>
<keyword evidence="12" id="KW-0460">Magnesium</keyword>
<evidence type="ECO:0000259" key="21">
    <source>
        <dbReference type="PROSITE" id="PS50172"/>
    </source>
</evidence>
<reference evidence="23" key="1">
    <citation type="submission" date="2025-08" db="UniProtKB">
        <authorList>
            <consortium name="RefSeq"/>
        </authorList>
    </citation>
    <scope>IDENTIFICATION</scope>
</reference>
<dbReference type="CDD" id="cd07903">
    <property type="entry name" value="Adenylation_DNA_ligase_IV"/>
    <property type="match status" value="1"/>
</dbReference>
<evidence type="ECO:0000256" key="14">
    <source>
        <dbReference type="ARBA" id="ARBA00023204"/>
    </source>
</evidence>
<feature type="domain" description="ATP-dependent DNA ligase family profile" evidence="20">
    <location>
        <begin position="365"/>
        <end position="493"/>
    </location>
</feature>
<dbReference type="GeneID" id="107262954"/>
<keyword evidence="22" id="KW-1185">Reference proteome</keyword>
<keyword evidence="11" id="KW-0067">ATP-binding</keyword>
<dbReference type="PROSITE" id="PS50172">
    <property type="entry name" value="BRCT"/>
    <property type="match status" value="2"/>
</dbReference>
<name>A0AAJ7VWR3_CEPCN</name>
<dbReference type="Pfam" id="PF04679">
    <property type="entry name" value="DNA_ligase_A_C"/>
    <property type="match status" value="1"/>
</dbReference>
<evidence type="ECO:0000256" key="15">
    <source>
        <dbReference type="ARBA" id="ARBA00023242"/>
    </source>
</evidence>
<keyword evidence="15" id="KW-0539">Nucleus</keyword>
<dbReference type="InterPro" id="IPR036599">
    <property type="entry name" value="DNA_ligase_N_sf"/>
</dbReference>
<evidence type="ECO:0000256" key="1">
    <source>
        <dbReference type="ARBA" id="ARBA00001946"/>
    </source>
</evidence>
<keyword evidence="10" id="KW-0227">DNA damage</keyword>
<dbReference type="PANTHER" id="PTHR45997:SF1">
    <property type="entry name" value="DNA LIGASE 4"/>
    <property type="match status" value="1"/>
</dbReference>
<evidence type="ECO:0000256" key="5">
    <source>
        <dbReference type="ARBA" id="ARBA00022073"/>
    </source>
</evidence>
<keyword evidence="7" id="KW-0479">Metal-binding</keyword>
<accession>A0AAJ7VWR3</accession>
<dbReference type="InterPro" id="IPR000977">
    <property type="entry name" value="DNA_ligase_ATP-dep"/>
</dbReference>
<evidence type="ECO:0000256" key="13">
    <source>
        <dbReference type="ARBA" id="ARBA00023172"/>
    </source>
</evidence>
<evidence type="ECO:0000256" key="2">
    <source>
        <dbReference type="ARBA" id="ARBA00004123"/>
    </source>
</evidence>
<dbReference type="GO" id="GO:0006297">
    <property type="term" value="P:nucleotide-excision repair, DNA gap filling"/>
    <property type="evidence" value="ECO:0007669"/>
    <property type="project" value="TreeGrafter"/>
</dbReference>
<dbReference type="RefSeq" id="XP_024936019.1">
    <property type="nucleotide sequence ID" value="XM_025080251.1"/>
</dbReference>
<dbReference type="InterPro" id="IPR029710">
    <property type="entry name" value="LIG4"/>
</dbReference>
<dbReference type="GO" id="GO:0005524">
    <property type="term" value="F:ATP binding"/>
    <property type="evidence" value="ECO:0007669"/>
    <property type="project" value="UniProtKB-KW"/>
</dbReference>
<feature type="domain" description="BRCT" evidence="21">
    <location>
        <begin position="657"/>
        <end position="748"/>
    </location>
</feature>
<dbReference type="GO" id="GO:0071897">
    <property type="term" value="P:DNA biosynthetic process"/>
    <property type="evidence" value="ECO:0007669"/>
    <property type="project" value="InterPro"/>
</dbReference>
<comment type="cofactor">
    <cofactor evidence="1">
        <name>Mg(2+)</name>
        <dbReference type="ChEBI" id="CHEBI:18420"/>
    </cofactor>
</comment>
<protein>
    <recommendedName>
        <fullName evidence="5">DNA ligase 4</fullName>
        <ecNumber evidence="4">6.5.1.1</ecNumber>
    </recommendedName>
    <alternativeName>
        <fullName evidence="17">DNA ligase IV</fullName>
    </alternativeName>
    <alternativeName>
        <fullName evidence="16">Polydeoxyribonucleotide synthase [ATP] 4</fullName>
    </alternativeName>
</protein>
<dbReference type="InterPro" id="IPR036420">
    <property type="entry name" value="BRCT_dom_sf"/>
</dbReference>
<keyword evidence="14" id="KW-0234">DNA repair</keyword>
<dbReference type="GO" id="GO:0032807">
    <property type="term" value="C:DNA ligase IV complex"/>
    <property type="evidence" value="ECO:0007669"/>
    <property type="project" value="TreeGrafter"/>
</dbReference>
<comment type="subcellular location">
    <subcellularLocation>
        <location evidence="2">Nucleus</location>
    </subcellularLocation>
</comment>
<comment type="similarity">
    <text evidence="3 19">Belongs to the ATP-dependent DNA ligase family.</text>
</comment>
<dbReference type="GO" id="GO:0005958">
    <property type="term" value="C:DNA-dependent protein kinase-DNA ligase 4 complex"/>
    <property type="evidence" value="ECO:0007669"/>
    <property type="project" value="TreeGrafter"/>
</dbReference>
<dbReference type="PANTHER" id="PTHR45997">
    <property type="entry name" value="DNA LIGASE 4"/>
    <property type="match status" value="1"/>
</dbReference>
<evidence type="ECO:0000256" key="7">
    <source>
        <dbReference type="ARBA" id="ARBA00022723"/>
    </source>
</evidence>
<evidence type="ECO:0000256" key="3">
    <source>
        <dbReference type="ARBA" id="ARBA00007572"/>
    </source>
</evidence>
<evidence type="ECO:0000256" key="9">
    <source>
        <dbReference type="ARBA" id="ARBA00022741"/>
    </source>
</evidence>
<dbReference type="Pfam" id="PF04675">
    <property type="entry name" value="DNA_ligase_A_N"/>
    <property type="match status" value="1"/>
</dbReference>
<dbReference type="AlphaFoldDB" id="A0AAJ7VWR3"/>
<dbReference type="GO" id="GO:0006310">
    <property type="term" value="P:DNA recombination"/>
    <property type="evidence" value="ECO:0007669"/>
    <property type="project" value="UniProtKB-KW"/>
</dbReference>
<dbReference type="InterPro" id="IPR001357">
    <property type="entry name" value="BRCT_dom"/>
</dbReference>
<dbReference type="CDD" id="cd07968">
    <property type="entry name" value="OBF_DNA_ligase_IV"/>
    <property type="match status" value="1"/>
</dbReference>
<keyword evidence="13" id="KW-0233">DNA recombination</keyword>
<dbReference type="InterPro" id="IPR044125">
    <property type="entry name" value="Adenylation_DNA_ligase_IV"/>
</dbReference>
<evidence type="ECO:0000259" key="20">
    <source>
        <dbReference type="PROSITE" id="PS50160"/>
    </source>
</evidence>
<dbReference type="CDD" id="cd00027">
    <property type="entry name" value="BRCT"/>
    <property type="match status" value="1"/>
</dbReference>
<dbReference type="InterPro" id="IPR012340">
    <property type="entry name" value="NA-bd_OB-fold"/>
</dbReference>